<protein>
    <submittedName>
        <fullName evidence="2">Uncharacterized protein</fullName>
    </submittedName>
</protein>
<dbReference type="EMBL" id="NESQ01000044">
    <property type="protein sequence ID" value="PUU81512.1"/>
    <property type="molecule type" value="Genomic_DNA"/>
</dbReference>
<sequence length="151" mass="16980">MRQFNSLRASTPNGRYCLPKSHTLARTSQIPNIRERGTFSSQGKKKNAARARSRKRAERKGKKPVLRGGTAKILVKLLPKLCSSTMSGRKWRIHATVQISMVRARDEGRLWCKLLENFPAPVDNFTKAVSLSIYCLTTTFFRGSNILAMVG</sequence>
<evidence type="ECO:0000256" key="1">
    <source>
        <dbReference type="SAM" id="MobiDB-lite"/>
    </source>
</evidence>
<feature type="region of interest" description="Disordered" evidence="1">
    <location>
        <begin position="35"/>
        <end position="64"/>
    </location>
</feature>
<evidence type="ECO:0000313" key="3">
    <source>
        <dbReference type="Proteomes" id="UP000244722"/>
    </source>
</evidence>
<gene>
    <name evidence="2" type="ORF">B9Z19DRAFT_606589</name>
</gene>
<evidence type="ECO:0000313" key="2">
    <source>
        <dbReference type="EMBL" id="PUU81512.1"/>
    </source>
</evidence>
<organism evidence="2 3">
    <name type="scientific">Tuber borchii</name>
    <name type="common">White truffle</name>
    <dbReference type="NCBI Taxonomy" id="42251"/>
    <lineage>
        <taxon>Eukaryota</taxon>
        <taxon>Fungi</taxon>
        <taxon>Dikarya</taxon>
        <taxon>Ascomycota</taxon>
        <taxon>Pezizomycotina</taxon>
        <taxon>Pezizomycetes</taxon>
        <taxon>Pezizales</taxon>
        <taxon>Tuberaceae</taxon>
        <taxon>Tuber</taxon>
    </lineage>
</organism>
<comment type="caution">
    <text evidence="2">The sequence shown here is derived from an EMBL/GenBank/DDBJ whole genome shotgun (WGS) entry which is preliminary data.</text>
</comment>
<reference evidence="2 3" key="1">
    <citation type="submission" date="2017-04" db="EMBL/GenBank/DDBJ databases">
        <title>Draft genome sequence of Tuber borchii Vittad., a whitish edible truffle.</title>
        <authorList>
            <consortium name="DOE Joint Genome Institute"/>
            <person name="Murat C."/>
            <person name="Kuo A."/>
            <person name="Barry K.W."/>
            <person name="Clum A."/>
            <person name="Dockter R.B."/>
            <person name="Fauchery L."/>
            <person name="Iotti M."/>
            <person name="Kohler A."/>
            <person name="Labutti K."/>
            <person name="Lindquist E.A."/>
            <person name="Lipzen A."/>
            <person name="Ohm R.A."/>
            <person name="Wang M."/>
            <person name="Grigoriev I.V."/>
            <person name="Zambonelli A."/>
            <person name="Martin F.M."/>
        </authorList>
    </citation>
    <scope>NUCLEOTIDE SEQUENCE [LARGE SCALE GENOMIC DNA]</scope>
    <source>
        <strain evidence="2 3">Tbo3840</strain>
    </source>
</reference>
<name>A0A2T7A193_TUBBO</name>
<proteinExistence type="predicted"/>
<dbReference type="Proteomes" id="UP000244722">
    <property type="component" value="Unassembled WGS sequence"/>
</dbReference>
<feature type="compositionally biased region" description="Basic residues" evidence="1">
    <location>
        <begin position="43"/>
        <end position="64"/>
    </location>
</feature>
<accession>A0A2T7A193</accession>
<keyword evidence="3" id="KW-1185">Reference proteome</keyword>
<dbReference type="AlphaFoldDB" id="A0A2T7A193"/>